<dbReference type="AlphaFoldDB" id="A0A9N7UII7"/>
<accession>A0A9N7UII7</accession>
<dbReference type="EMBL" id="CADEAL010001472">
    <property type="protein sequence ID" value="CAB1432758.1"/>
    <property type="molecule type" value="Genomic_DNA"/>
</dbReference>
<name>A0A9N7UII7_PLEPL</name>
<evidence type="ECO:0000313" key="1">
    <source>
        <dbReference type="EMBL" id="CAB1432758.1"/>
    </source>
</evidence>
<sequence length="415" mass="44675">MGDAIAAGGIAALKETGEGRREREGESSIMEKGAPVCCSAPTLACGSSYCQVCKKQTNVEYDESNKESGSLPRGFVYSRVLQLGPSKSGQKGYSSSHPLCETSLLPTSFLYLLSPPPFPSLSIFALALDSVSEPHLPRCLLLSPQRSPDSNTQTALAARLKVDRVTADVGQNIQTSLLSLFALALLQLWGCDLPLLPTSLPAGLRLSISPTACCILNVLEIANLSEHEHPQPENILIVSPGAYPRSEYSCLVHRTLVSSWGHRCFPVRATSLRWTGCIVLSISSVLTYKWKMLNTSDPLSIIELVKCQGENSVHNEESSLLARASLVTTLCDLLAHSAPQTNDGPQSRGDIHSLSISHPDGPYSSTLLRVTCIVPSSSTENEVDPQVFMLGDAEVPPEFTTALRSTTRALENKSE</sequence>
<comment type="caution">
    <text evidence="1">The sequence shown here is derived from an EMBL/GenBank/DDBJ whole genome shotgun (WGS) entry which is preliminary data.</text>
</comment>
<keyword evidence="2" id="KW-1185">Reference proteome</keyword>
<proteinExistence type="predicted"/>
<gene>
    <name evidence="1" type="ORF">PLEPLA_LOCUS20844</name>
</gene>
<dbReference type="Proteomes" id="UP001153269">
    <property type="component" value="Unassembled WGS sequence"/>
</dbReference>
<protein>
    <submittedName>
        <fullName evidence="1">Uncharacterized protein</fullName>
    </submittedName>
</protein>
<evidence type="ECO:0000313" key="2">
    <source>
        <dbReference type="Proteomes" id="UP001153269"/>
    </source>
</evidence>
<organism evidence="1 2">
    <name type="scientific">Pleuronectes platessa</name>
    <name type="common">European plaice</name>
    <dbReference type="NCBI Taxonomy" id="8262"/>
    <lineage>
        <taxon>Eukaryota</taxon>
        <taxon>Metazoa</taxon>
        <taxon>Chordata</taxon>
        <taxon>Craniata</taxon>
        <taxon>Vertebrata</taxon>
        <taxon>Euteleostomi</taxon>
        <taxon>Actinopterygii</taxon>
        <taxon>Neopterygii</taxon>
        <taxon>Teleostei</taxon>
        <taxon>Neoteleostei</taxon>
        <taxon>Acanthomorphata</taxon>
        <taxon>Carangaria</taxon>
        <taxon>Pleuronectiformes</taxon>
        <taxon>Pleuronectoidei</taxon>
        <taxon>Pleuronectidae</taxon>
        <taxon>Pleuronectes</taxon>
    </lineage>
</organism>
<reference evidence="1" key="1">
    <citation type="submission" date="2020-03" db="EMBL/GenBank/DDBJ databases">
        <authorList>
            <person name="Weist P."/>
        </authorList>
    </citation>
    <scope>NUCLEOTIDE SEQUENCE</scope>
</reference>